<feature type="compositionally biased region" description="Low complexity" evidence="6">
    <location>
        <begin position="194"/>
        <end position="203"/>
    </location>
</feature>
<keyword evidence="4" id="KW-0862">Zinc</keyword>
<name>A0AAX4P6L0_9CHLO</name>
<feature type="region of interest" description="Disordered" evidence="6">
    <location>
        <begin position="355"/>
        <end position="389"/>
    </location>
</feature>
<evidence type="ECO:0000313" key="9">
    <source>
        <dbReference type="Proteomes" id="UP001472866"/>
    </source>
</evidence>
<keyword evidence="1" id="KW-0479">Metal-binding</keyword>
<dbReference type="PROSITE" id="PS00028">
    <property type="entry name" value="ZINC_FINGER_C2H2_1"/>
    <property type="match status" value="3"/>
</dbReference>
<evidence type="ECO:0000256" key="5">
    <source>
        <dbReference type="PROSITE-ProRule" id="PRU00042"/>
    </source>
</evidence>
<sequence length="389" mass="42362">MEVKAEGSGMDERGGEAGTGAETGTIASSSQEVKLDKYGMARCGFCRTCLKPHLKKACITNKKKRKEQGFEPPPQFKSFKGEKRLKITGLKGVGTIVIRQPADVASKPRPEQPGRVEGGEGEPAQEVQRKKRWRKKWVLMPNLLQNGYCRLLKWVDDSYDEDLVLSFIEQKSTKIEFVPNNPGTTGGQAKDSGRSSPGERGSPNRVEGQPRGEGASSSGKVQVAAPAAQRPRSCLPIPPKPKPKPKALRQVIPGAYMCTHPGCGKVFSESSALRKHMHTHGEKQFLCTFPGCGKRFVDSSKLKRHYLIHTGERNFKCPFKGCGKAFSLDFNLRSHIRSMHKDEVKKNPELLRMRFKPVEPVGGQPAAGGAGVSSPAAASPAAPSPSPKV</sequence>
<dbReference type="Proteomes" id="UP001472866">
    <property type="component" value="Chromosome 04"/>
</dbReference>
<dbReference type="AlphaFoldDB" id="A0AAX4P6L0"/>
<accession>A0AAX4P6L0</accession>
<dbReference type="GO" id="GO:0000981">
    <property type="term" value="F:DNA-binding transcription factor activity, RNA polymerase II-specific"/>
    <property type="evidence" value="ECO:0007669"/>
    <property type="project" value="TreeGrafter"/>
</dbReference>
<evidence type="ECO:0000256" key="2">
    <source>
        <dbReference type="ARBA" id="ARBA00022737"/>
    </source>
</evidence>
<evidence type="ECO:0000256" key="4">
    <source>
        <dbReference type="ARBA" id="ARBA00022833"/>
    </source>
</evidence>
<feature type="domain" description="C2H2-type" evidence="7">
    <location>
        <begin position="256"/>
        <end position="285"/>
    </location>
</feature>
<evidence type="ECO:0000256" key="3">
    <source>
        <dbReference type="ARBA" id="ARBA00022771"/>
    </source>
</evidence>
<evidence type="ECO:0000256" key="1">
    <source>
        <dbReference type="ARBA" id="ARBA00022723"/>
    </source>
</evidence>
<keyword evidence="2" id="KW-0677">Repeat</keyword>
<dbReference type="FunFam" id="3.30.160.60:FF:000007">
    <property type="entry name" value="Basic krueppel-like factor 3"/>
    <property type="match status" value="1"/>
</dbReference>
<dbReference type="InterPro" id="IPR036236">
    <property type="entry name" value="Znf_C2H2_sf"/>
</dbReference>
<dbReference type="SUPFAM" id="SSF57667">
    <property type="entry name" value="beta-beta-alpha zinc fingers"/>
    <property type="match status" value="2"/>
</dbReference>
<dbReference type="SMART" id="SM00355">
    <property type="entry name" value="ZnF_C2H2"/>
    <property type="match status" value="3"/>
</dbReference>
<feature type="region of interest" description="Disordered" evidence="6">
    <location>
        <begin position="176"/>
        <end position="247"/>
    </location>
</feature>
<feature type="compositionally biased region" description="Basic and acidic residues" evidence="6">
    <location>
        <begin position="1"/>
        <end position="15"/>
    </location>
</feature>
<dbReference type="PROSITE" id="PS50157">
    <property type="entry name" value="ZINC_FINGER_C2H2_2"/>
    <property type="match status" value="3"/>
</dbReference>
<evidence type="ECO:0000259" key="7">
    <source>
        <dbReference type="PROSITE" id="PS50157"/>
    </source>
</evidence>
<feature type="region of interest" description="Disordered" evidence="6">
    <location>
        <begin position="101"/>
        <end position="131"/>
    </location>
</feature>
<feature type="compositionally biased region" description="Low complexity" evidence="6">
    <location>
        <begin position="19"/>
        <end position="29"/>
    </location>
</feature>
<dbReference type="GO" id="GO:0000785">
    <property type="term" value="C:chromatin"/>
    <property type="evidence" value="ECO:0007669"/>
    <property type="project" value="TreeGrafter"/>
</dbReference>
<proteinExistence type="predicted"/>
<evidence type="ECO:0000313" key="8">
    <source>
        <dbReference type="EMBL" id="WZN61592.1"/>
    </source>
</evidence>
<dbReference type="Gene3D" id="3.30.160.60">
    <property type="entry name" value="Classic Zinc Finger"/>
    <property type="match status" value="3"/>
</dbReference>
<protein>
    <recommendedName>
        <fullName evidence="7">C2H2-type domain-containing protein</fullName>
    </recommendedName>
</protein>
<feature type="domain" description="C2H2-type" evidence="7">
    <location>
        <begin position="315"/>
        <end position="345"/>
    </location>
</feature>
<dbReference type="GO" id="GO:0031519">
    <property type="term" value="C:PcG protein complex"/>
    <property type="evidence" value="ECO:0007669"/>
    <property type="project" value="TreeGrafter"/>
</dbReference>
<feature type="compositionally biased region" description="Basic and acidic residues" evidence="6">
    <location>
        <begin position="106"/>
        <end position="118"/>
    </location>
</feature>
<dbReference type="GO" id="GO:0000978">
    <property type="term" value="F:RNA polymerase II cis-regulatory region sequence-specific DNA binding"/>
    <property type="evidence" value="ECO:0007669"/>
    <property type="project" value="TreeGrafter"/>
</dbReference>
<dbReference type="GO" id="GO:0005667">
    <property type="term" value="C:transcription regulator complex"/>
    <property type="evidence" value="ECO:0007669"/>
    <property type="project" value="TreeGrafter"/>
</dbReference>
<dbReference type="GO" id="GO:0008270">
    <property type="term" value="F:zinc ion binding"/>
    <property type="evidence" value="ECO:0007669"/>
    <property type="project" value="UniProtKB-KW"/>
</dbReference>
<dbReference type="EMBL" id="CP151504">
    <property type="protein sequence ID" value="WZN61592.1"/>
    <property type="molecule type" value="Genomic_DNA"/>
</dbReference>
<dbReference type="Pfam" id="PF00096">
    <property type="entry name" value="zf-C2H2"/>
    <property type="match status" value="3"/>
</dbReference>
<feature type="domain" description="C2H2-type" evidence="7">
    <location>
        <begin position="285"/>
        <end position="314"/>
    </location>
</feature>
<feature type="region of interest" description="Disordered" evidence="6">
    <location>
        <begin position="1"/>
        <end position="29"/>
    </location>
</feature>
<gene>
    <name evidence="8" type="ORF">HKI87_04g31270</name>
</gene>
<dbReference type="PANTHER" id="PTHR14003">
    <property type="entry name" value="TRANSCRIPTIONAL REPRESSOR PROTEIN YY"/>
    <property type="match status" value="1"/>
</dbReference>
<reference evidence="8 9" key="1">
    <citation type="submission" date="2024-03" db="EMBL/GenBank/DDBJ databases">
        <title>Complete genome sequence of the green alga Chloropicon roscoffensis RCC1871.</title>
        <authorList>
            <person name="Lemieux C."/>
            <person name="Pombert J.-F."/>
            <person name="Otis C."/>
            <person name="Turmel M."/>
        </authorList>
    </citation>
    <scope>NUCLEOTIDE SEQUENCE [LARGE SCALE GENOMIC DNA]</scope>
    <source>
        <strain evidence="8 9">RCC1871</strain>
    </source>
</reference>
<keyword evidence="3 5" id="KW-0863">Zinc-finger</keyword>
<dbReference type="PANTHER" id="PTHR14003:SF1">
    <property type="entry name" value="ZINC FINGER TRANSCRIPTION FACTOR YY1"/>
    <property type="match status" value="1"/>
</dbReference>
<feature type="compositionally biased region" description="Low complexity" evidence="6">
    <location>
        <begin position="372"/>
        <end position="381"/>
    </location>
</feature>
<dbReference type="InterPro" id="IPR013087">
    <property type="entry name" value="Znf_C2H2_type"/>
</dbReference>
<evidence type="ECO:0000256" key="6">
    <source>
        <dbReference type="SAM" id="MobiDB-lite"/>
    </source>
</evidence>
<organism evidence="8 9">
    <name type="scientific">Chloropicon roscoffensis</name>
    <dbReference type="NCBI Taxonomy" id="1461544"/>
    <lineage>
        <taxon>Eukaryota</taxon>
        <taxon>Viridiplantae</taxon>
        <taxon>Chlorophyta</taxon>
        <taxon>Chloropicophyceae</taxon>
        <taxon>Chloropicales</taxon>
        <taxon>Chloropicaceae</taxon>
        <taxon>Chloropicon</taxon>
    </lineage>
</organism>
<keyword evidence="9" id="KW-1185">Reference proteome</keyword>